<dbReference type="Gene3D" id="2.70.70.10">
    <property type="entry name" value="Glucose Permease (Domain IIA)"/>
    <property type="match status" value="1"/>
</dbReference>
<sequence>MRTLLSTLSFVIITLMVFQSASGQEKPISISYDKSTDGFEFYATNHEQVPYSVKINFQKLDNLKLDNANKELQFTVPPNSNEIKILELMKVTENQGTSFDFSYLYTIGDPSLKVDKDFPYLLPYKHGKKVRVGQGNNGSGTHKGINAIDFNLEIGDSIYAARSGIVVDVKEDSNKGGNGPQFEPFGNFIKVYHEDGTLGDYVHLVKNGSLVKKGDRIEEGQLIGISGNTGWSSGPHLHFMVTHNKNFQSITLPIKFLNYKQELFIPRESKSYYAFHPSKGKFEVEDEESFNEKEFETKMEMSQLRNKIEFTSEEYGEFYLVYVDNGMNNEMSGVLKINLNNLISTKDLPYKFTVPAKTKMYLLALKPDDASSSFGYQISGEFR</sequence>
<dbReference type="AlphaFoldDB" id="A0AA49GBD0"/>
<evidence type="ECO:0000259" key="2">
    <source>
        <dbReference type="Pfam" id="PF01551"/>
    </source>
</evidence>
<evidence type="ECO:0000256" key="1">
    <source>
        <dbReference type="SAM" id="SignalP"/>
    </source>
</evidence>
<dbReference type="PANTHER" id="PTHR21666:SF270">
    <property type="entry name" value="MUREIN HYDROLASE ACTIVATOR ENVC"/>
    <property type="match status" value="1"/>
</dbReference>
<dbReference type="KEGG" id="marp:QYS47_16710"/>
<dbReference type="InterPro" id="IPR016047">
    <property type="entry name" value="M23ase_b-sheet_dom"/>
</dbReference>
<accession>A0AA49GBD0</accession>
<protein>
    <submittedName>
        <fullName evidence="3">M23 family metallopeptidase</fullName>
        <ecNumber evidence="3">3.4.-.-</ecNumber>
    </submittedName>
</protein>
<dbReference type="Proteomes" id="UP001232019">
    <property type="component" value="Chromosome"/>
</dbReference>
<feature type="chain" id="PRO_5041340156" evidence="1">
    <location>
        <begin position="24"/>
        <end position="383"/>
    </location>
</feature>
<evidence type="ECO:0000313" key="3">
    <source>
        <dbReference type="EMBL" id="WKK79119.1"/>
    </source>
</evidence>
<reference evidence="3" key="1">
    <citation type="submission" date="2023-08" db="EMBL/GenBank/DDBJ databases">
        <title>Comparative genomics and taxonomic characterization of three novel marine species of genus Marivirga.</title>
        <authorList>
            <person name="Muhammad N."/>
            <person name="Kim S.-G."/>
        </authorList>
    </citation>
    <scope>NUCLEOTIDE SEQUENCE</scope>
    <source>
        <strain evidence="3">BKB1-2</strain>
    </source>
</reference>
<dbReference type="EMBL" id="CP129968">
    <property type="protein sequence ID" value="WKK79119.1"/>
    <property type="molecule type" value="Genomic_DNA"/>
</dbReference>
<dbReference type="InterPro" id="IPR011055">
    <property type="entry name" value="Dup_hybrid_motif"/>
</dbReference>
<name>A0AA49GBD0_9BACT</name>
<dbReference type="CDD" id="cd12797">
    <property type="entry name" value="M23_peptidase"/>
    <property type="match status" value="1"/>
</dbReference>
<dbReference type="RefSeq" id="WP_302122734.1">
    <property type="nucleotide sequence ID" value="NZ_CP129968.2"/>
</dbReference>
<dbReference type="InterPro" id="IPR050570">
    <property type="entry name" value="Cell_wall_metabolism_enzyme"/>
</dbReference>
<dbReference type="EC" id="3.4.-.-" evidence="3"/>
<feature type="domain" description="M23ase beta-sheet core" evidence="2">
    <location>
        <begin position="146"/>
        <end position="246"/>
    </location>
</feature>
<keyword evidence="1" id="KW-0732">Signal</keyword>
<dbReference type="Pfam" id="PF01551">
    <property type="entry name" value="Peptidase_M23"/>
    <property type="match status" value="1"/>
</dbReference>
<gene>
    <name evidence="3" type="ORF">QYS47_16710</name>
</gene>
<dbReference type="SUPFAM" id="SSF51261">
    <property type="entry name" value="Duplicated hybrid motif"/>
    <property type="match status" value="1"/>
</dbReference>
<keyword evidence="3" id="KW-0378">Hydrolase</keyword>
<dbReference type="GO" id="GO:0004222">
    <property type="term" value="F:metalloendopeptidase activity"/>
    <property type="evidence" value="ECO:0007669"/>
    <property type="project" value="TreeGrafter"/>
</dbReference>
<proteinExistence type="predicted"/>
<dbReference type="PANTHER" id="PTHR21666">
    <property type="entry name" value="PEPTIDASE-RELATED"/>
    <property type="match status" value="1"/>
</dbReference>
<feature type="signal peptide" evidence="1">
    <location>
        <begin position="1"/>
        <end position="23"/>
    </location>
</feature>
<organism evidence="3">
    <name type="scientific">Marivirga arenosa</name>
    <dbReference type="NCBI Taxonomy" id="3059076"/>
    <lineage>
        <taxon>Bacteria</taxon>
        <taxon>Pseudomonadati</taxon>
        <taxon>Bacteroidota</taxon>
        <taxon>Cytophagia</taxon>
        <taxon>Cytophagales</taxon>
        <taxon>Marivirgaceae</taxon>
        <taxon>Marivirga</taxon>
    </lineage>
</organism>